<dbReference type="Gene3D" id="2.60.120.10">
    <property type="entry name" value="Jelly Rolls"/>
    <property type="match status" value="1"/>
</dbReference>
<keyword evidence="3" id="KW-0804">Transcription</keyword>
<dbReference type="InterPro" id="IPR014710">
    <property type="entry name" value="RmlC-like_jellyroll"/>
</dbReference>
<dbReference type="RefSeq" id="WP_087372206.1">
    <property type="nucleotide sequence ID" value="NZ_NFKK01000006.1"/>
</dbReference>
<dbReference type="InterPro" id="IPR037923">
    <property type="entry name" value="HTH-like"/>
</dbReference>
<dbReference type="SUPFAM" id="SSF51215">
    <property type="entry name" value="Regulatory protein AraC"/>
    <property type="match status" value="1"/>
</dbReference>
<feature type="domain" description="HTH araC/xylS-type" evidence="4">
    <location>
        <begin position="189"/>
        <end position="286"/>
    </location>
</feature>
<reference evidence="6" key="1">
    <citation type="submission" date="2017-04" db="EMBL/GenBank/DDBJ databases">
        <title>Function of individual gut microbiota members based on whole genome sequencing of pure cultures obtained from chicken caecum.</title>
        <authorList>
            <person name="Medvecky M."/>
            <person name="Cejkova D."/>
            <person name="Polansky O."/>
            <person name="Karasova D."/>
            <person name="Kubasova T."/>
            <person name="Cizek A."/>
            <person name="Rychlik I."/>
        </authorList>
    </citation>
    <scope>NUCLEOTIDE SEQUENCE [LARGE SCALE GENOMIC DNA]</scope>
    <source>
        <strain evidence="6">An180</strain>
    </source>
</reference>
<dbReference type="InterPro" id="IPR018060">
    <property type="entry name" value="HTH_AraC"/>
</dbReference>
<comment type="caution">
    <text evidence="5">The sequence shown here is derived from an EMBL/GenBank/DDBJ whole genome shotgun (WGS) entry which is preliminary data.</text>
</comment>
<organism evidence="5 6">
    <name type="scientific">Butyricicoccus pullicaecorum</name>
    <dbReference type="NCBI Taxonomy" id="501571"/>
    <lineage>
        <taxon>Bacteria</taxon>
        <taxon>Bacillati</taxon>
        <taxon>Bacillota</taxon>
        <taxon>Clostridia</taxon>
        <taxon>Eubacteriales</taxon>
        <taxon>Butyricicoccaceae</taxon>
        <taxon>Butyricicoccus</taxon>
    </lineage>
</organism>
<dbReference type="Gene3D" id="1.10.10.60">
    <property type="entry name" value="Homeodomain-like"/>
    <property type="match status" value="2"/>
</dbReference>
<evidence type="ECO:0000259" key="4">
    <source>
        <dbReference type="PROSITE" id="PS01124"/>
    </source>
</evidence>
<protein>
    <recommendedName>
        <fullName evidence="4">HTH araC/xylS-type domain-containing protein</fullName>
    </recommendedName>
</protein>
<dbReference type="Proteomes" id="UP000195897">
    <property type="component" value="Unassembled WGS sequence"/>
</dbReference>
<dbReference type="PANTHER" id="PTHR43280">
    <property type="entry name" value="ARAC-FAMILY TRANSCRIPTIONAL REGULATOR"/>
    <property type="match status" value="1"/>
</dbReference>
<dbReference type="SUPFAM" id="SSF46689">
    <property type="entry name" value="Homeodomain-like"/>
    <property type="match status" value="2"/>
</dbReference>
<dbReference type="PROSITE" id="PS01124">
    <property type="entry name" value="HTH_ARAC_FAMILY_2"/>
    <property type="match status" value="1"/>
</dbReference>
<dbReference type="Pfam" id="PF02311">
    <property type="entry name" value="AraC_binding"/>
    <property type="match status" value="1"/>
</dbReference>
<dbReference type="AlphaFoldDB" id="A0A1Y4LFM8"/>
<accession>A0A1Y4LFM8</accession>
<keyword evidence="2" id="KW-0238">DNA-binding</keyword>
<evidence type="ECO:0000313" key="5">
    <source>
        <dbReference type="EMBL" id="OUP52922.1"/>
    </source>
</evidence>
<name>A0A1Y4LFM8_9FIRM</name>
<evidence type="ECO:0000256" key="1">
    <source>
        <dbReference type="ARBA" id="ARBA00023015"/>
    </source>
</evidence>
<dbReference type="EMBL" id="NFKK01000006">
    <property type="protein sequence ID" value="OUP52922.1"/>
    <property type="molecule type" value="Genomic_DNA"/>
</dbReference>
<dbReference type="GO" id="GO:0003700">
    <property type="term" value="F:DNA-binding transcription factor activity"/>
    <property type="evidence" value="ECO:0007669"/>
    <property type="project" value="InterPro"/>
</dbReference>
<proteinExistence type="predicted"/>
<dbReference type="InterPro" id="IPR009057">
    <property type="entry name" value="Homeodomain-like_sf"/>
</dbReference>
<sequence>MTKTDRERQSWLFKHYMTELDFEVEHAVDNDYHDVEPHYHEFYEMYFFAGGHVDYIVDDQQFQLHPGDLLIIPPNVLHNPVFHDFDIPYERYVVWISANALSRLIRQDADCGYFLQQDIQGRYLFRGDEASVISLRGSFMTLFHSYHERALCYRTEGISVIMHILTLYNRALAAETSQVQGGTHGSLLTDILHYVQGNLCGDLSLDKLASVFYTNKYHISHLFKQNMHISYYQYVIQMRLITGKNSILDGVPVAKVWETCGFSDHAGFYRAFRKWYGISPNHFKKLHAEQLERSDGSL</sequence>
<evidence type="ECO:0000256" key="2">
    <source>
        <dbReference type="ARBA" id="ARBA00023125"/>
    </source>
</evidence>
<dbReference type="GO" id="GO:0043565">
    <property type="term" value="F:sequence-specific DNA binding"/>
    <property type="evidence" value="ECO:0007669"/>
    <property type="project" value="InterPro"/>
</dbReference>
<dbReference type="InterPro" id="IPR003313">
    <property type="entry name" value="AraC-bd"/>
</dbReference>
<keyword evidence="1" id="KW-0805">Transcription regulation</keyword>
<dbReference type="PANTHER" id="PTHR43280:SF34">
    <property type="entry name" value="ARAC-FAMILY TRANSCRIPTIONAL REGULATOR"/>
    <property type="match status" value="1"/>
</dbReference>
<evidence type="ECO:0000256" key="3">
    <source>
        <dbReference type="ARBA" id="ARBA00023163"/>
    </source>
</evidence>
<evidence type="ECO:0000313" key="6">
    <source>
        <dbReference type="Proteomes" id="UP000195897"/>
    </source>
</evidence>
<gene>
    <name evidence="5" type="ORF">B5F17_06720</name>
</gene>
<dbReference type="Pfam" id="PF12833">
    <property type="entry name" value="HTH_18"/>
    <property type="match status" value="1"/>
</dbReference>
<dbReference type="SMART" id="SM00342">
    <property type="entry name" value="HTH_ARAC"/>
    <property type="match status" value="1"/>
</dbReference>